<evidence type="ECO:0000256" key="7">
    <source>
        <dbReference type="ARBA" id="ARBA00022801"/>
    </source>
</evidence>
<keyword evidence="4" id="KW-0479">Metal-binding</keyword>
<keyword evidence="20" id="KW-1185">Reference proteome</keyword>
<dbReference type="GO" id="GO:0046872">
    <property type="term" value="F:metal ion binding"/>
    <property type="evidence" value="ECO:0007669"/>
    <property type="project" value="UniProtKB-KW"/>
</dbReference>
<dbReference type="FunFam" id="3.60.40.10:FF:000005">
    <property type="entry name" value="Serine/threonine protein phosphatase"/>
    <property type="match status" value="1"/>
</dbReference>
<dbReference type="Pfam" id="PF07228">
    <property type="entry name" value="SpoIIE"/>
    <property type="match status" value="1"/>
</dbReference>
<dbReference type="PANTHER" id="PTHR43156">
    <property type="entry name" value="STAGE II SPORULATION PROTEIN E-RELATED"/>
    <property type="match status" value="1"/>
</dbReference>
<dbReference type="Pfam" id="PF13185">
    <property type="entry name" value="GAF_2"/>
    <property type="match status" value="1"/>
</dbReference>
<dbReference type="InterPro" id="IPR013656">
    <property type="entry name" value="PAS_4"/>
</dbReference>
<dbReference type="SMART" id="SM00086">
    <property type="entry name" value="PAC"/>
    <property type="match status" value="1"/>
</dbReference>
<dbReference type="InterPro" id="IPR003018">
    <property type="entry name" value="GAF"/>
</dbReference>
<evidence type="ECO:0000256" key="13">
    <source>
        <dbReference type="ARBA" id="ARBA00056274"/>
    </source>
</evidence>
<dbReference type="AlphaFoldDB" id="A0A917RNN3"/>
<dbReference type="GO" id="GO:0004722">
    <property type="term" value="F:protein serine/threonine phosphatase activity"/>
    <property type="evidence" value="ECO:0007669"/>
    <property type="project" value="UniProtKB-EC"/>
</dbReference>
<evidence type="ECO:0000313" key="19">
    <source>
        <dbReference type="EMBL" id="GGL16634.1"/>
    </source>
</evidence>
<dbReference type="SMART" id="SM00331">
    <property type="entry name" value="PP2C_SIG"/>
    <property type="match status" value="1"/>
</dbReference>
<evidence type="ECO:0000256" key="9">
    <source>
        <dbReference type="ARBA" id="ARBA00022842"/>
    </source>
</evidence>
<keyword evidence="10" id="KW-0904">Protein phosphatase</keyword>
<protein>
    <recommendedName>
        <fullName evidence="1">protein-serine/threonine phosphatase</fullName>
        <ecNumber evidence="1">3.1.3.16</ecNumber>
    </recommendedName>
    <alternativeName>
        <fullName evidence="15">Protein-serine/threonine phosphatase</fullName>
    </alternativeName>
    <alternativeName>
        <fullName evidence="14">Serine/threonine-protein kinase</fullName>
    </alternativeName>
</protein>
<dbReference type="InterPro" id="IPR000700">
    <property type="entry name" value="PAS-assoc_C"/>
</dbReference>
<evidence type="ECO:0000256" key="14">
    <source>
        <dbReference type="ARBA" id="ARBA00075117"/>
    </source>
</evidence>
<dbReference type="InterPro" id="IPR013655">
    <property type="entry name" value="PAS_fold_3"/>
</dbReference>
<keyword evidence="7" id="KW-0378">Hydrolase</keyword>
<evidence type="ECO:0000313" key="20">
    <source>
        <dbReference type="Proteomes" id="UP000645217"/>
    </source>
</evidence>
<keyword evidence="8" id="KW-0067">ATP-binding</keyword>
<reference evidence="19" key="2">
    <citation type="submission" date="2020-09" db="EMBL/GenBank/DDBJ databases">
        <authorList>
            <person name="Sun Q."/>
            <person name="Ohkuma M."/>
        </authorList>
    </citation>
    <scope>NUCLEOTIDE SEQUENCE</scope>
    <source>
        <strain evidence="19">JCM 13064</strain>
    </source>
</reference>
<keyword evidence="11" id="KW-0464">Manganese</keyword>
<dbReference type="SMART" id="SM00065">
    <property type="entry name" value="GAF"/>
    <property type="match status" value="1"/>
</dbReference>
<keyword evidence="5" id="KW-0547">Nucleotide-binding</keyword>
<comment type="caution">
    <text evidence="19">The sequence shown here is derived from an EMBL/GenBank/DDBJ whole genome shotgun (WGS) entry which is preliminary data.</text>
</comment>
<keyword evidence="9" id="KW-0460">Magnesium</keyword>
<comment type="function">
    <text evidence="13">Primarily acts as an independent SigF regulator that is sensitive to the osmosensory signal, mediating the cross talk of PknD with the SigF regulon. Possesses both phosphatase and kinase activities. The kinase domain functions as a classic anti-sigma factor-like kinase to phosphorylate the anti-anti-sigma factor domain at the canonical regulatory site, and the phosphatase domain antagonizes this activity.</text>
</comment>
<gene>
    <name evidence="19" type="ORF">GCM10007964_68260</name>
</gene>
<feature type="domain" description="PAS" evidence="17">
    <location>
        <begin position="193"/>
        <end position="265"/>
    </location>
</feature>
<name>A0A917RNN3_9ACTN</name>
<evidence type="ECO:0000256" key="2">
    <source>
        <dbReference type="ARBA" id="ARBA00022553"/>
    </source>
</evidence>
<dbReference type="SUPFAM" id="SSF81606">
    <property type="entry name" value="PP2C-like"/>
    <property type="match status" value="1"/>
</dbReference>
<dbReference type="Proteomes" id="UP000645217">
    <property type="component" value="Unassembled WGS sequence"/>
</dbReference>
<dbReference type="Pfam" id="PF08448">
    <property type="entry name" value="PAS_4"/>
    <property type="match status" value="1"/>
</dbReference>
<dbReference type="PROSITE" id="PS50112">
    <property type="entry name" value="PAS"/>
    <property type="match status" value="1"/>
</dbReference>
<evidence type="ECO:0000256" key="10">
    <source>
        <dbReference type="ARBA" id="ARBA00022912"/>
    </source>
</evidence>
<evidence type="ECO:0000256" key="15">
    <source>
        <dbReference type="ARBA" id="ARBA00081350"/>
    </source>
</evidence>
<dbReference type="InterPro" id="IPR036890">
    <property type="entry name" value="HATPase_C_sf"/>
</dbReference>
<evidence type="ECO:0000256" key="3">
    <source>
        <dbReference type="ARBA" id="ARBA00022679"/>
    </source>
</evidence>
<dbReference type="InterPro" id="IPR035965">
    <property type="entry name" value="PAS-like_dom_sf"/>
</dbReference>
<dbReference type="Gene3D" id="3.30.450.20">
    <property type="entry name" value="PAS domain"/>
    <property type="match status" value="2"/>
</dbReference>
<dbReference type="PROSITE" id="PS50113">
    <property type="entry name" value="PAC"/>
    <property type="match status" value="1"/>
</dbReference>
<dbReference type="Gene3D" id="3.30.565.10">
    <property type="entry name" value="Histidine kinase-like ATPase, C-terminal domain"/>
    <property type="match status" value="1"/>
</dbReference>
<evidence type="ECO:0000256" key="4">
    <source>
        <dbReference type="ARBA" id="ARBA00022723"/>
    </source>
</evidence>
<dbReference type="GO" id="GO:0005524">
    <property type="term" value="F:ATP binding"/>
    <property type="evidence" value="ECO:0007669"/>
    <property type="project" value="UniProtKB-KW"/>
</dbReference>
<keyword evidence="2" id="KW-0597">Phosphoprotein</keyword>
<dbReference type="CDD" id="cd00130">
    <property type="entry name" value="PAS"/>
    <property type="match status" value="2"/>
</dbReference>
<sequence>MPVNEHSLDIRRTLNGSAAARLRALEAMGDDLTATEALRAALDHAVAELGGLGGMAHMSGPSGNRALHLVVTTGLPRALTQAWENIKRDEPAVPARAICAGTFAWSGPKPDGAPMRTSNGPAPPCPSVAGMAAVPLPGPDGPLGTLSVLTVDSSQPSRDQQVFLQAAAGWAADRLRGSCRPPAAARSVSPALSGAQLQQALDTIMVGTWDWDITTGRLLCSEATCAIFGISPEDFDGRIETWTRMVYPEDLPWVLAALDEALRARSMFSAEYRICHTDQKLRWVQVRTRIVLDEHGEPAHLIGTLWDTTEARVALDRVGRALWHMSDGFIALNEHGKITFLNLEAERLLGPGEKPLGRVLWELPAIITPDLEGRCRRALDEGTPTDHDVQWPTSGRCYHVRLIPVPEGLAIFITDVTEKRAQEAEQSAAARTAAERAARIGELTSALASALTMHDVVNVSAARLSSLFDATGLIVYRIENNILRSIGSVGYSQACIETVESRNPADIPPVIQALESGAPVFICSPEEYLSVFPDFGEILAVSGKRAWSILPLIASDHRVGCCILGFSRPRRFTDEEATLLNAISGLVAHALERARLYEAEHAHAQELQRGLLPRRLPSLPAVTAAARYLPAGKEMEVGGDWYDIIPLSADRVALVIGDVMGHGVPEAVTMGRLRTALHTLANLELPPEEILFHLNELVAGLGDDSYATCLYAIYDPGTRVCTLAGAGHPPPAVVHPDGTTYFPDMPPNPPLGAAEPPFETFDVHMPDGDLLVMYTDGLVESPKCDLESGMAKLAATLADSWPRISGQTCDAGTELLCDAVTGALLPSDLESYDDAALLITRVRSFAPQDMASWHLPEDPRAAGAARRHIREQLSAWDLTDLSTTTELLASELIGNVVRHAKGPIVLRLLRSRSLICEVYDGSLTTPRIRRASETDEGGRGLQLVAALSQRWGTRYTTEGKCIWTEQPLPEVSRESSVPEGADGCPAAADTPAERTPAP</sequence>
<dbReference type="Pfam" id="PF13581">
    <property type="entry name" value="HATPase_c_2"/>
    <property type="match status" value="1"/>
</dbReference>
<dbReference type="Gene3D" id="3.30.450.40">
    <property type="match status" value="1"/>
</dbReference>
<evidence type="ECO:0000259" key="17">
    <source>
        <dbReference type="PROSITE" id="PS50112"/>
    </source>
</evidence>
<dbReference type="GO" id="GO:0016301">
    <property type="term" value="F:kinase activity"/>
    <property type="evidence" value="ECO:0007669"/>
    <property type="project" value="UniProtKB-KW"/>
</dbReference>
<dbReference type="InterPro" id="IPR000014">
    <property type="entry name" value="PAS"/>
</dbReference>
<proteinExistence type="predicted"/>
<dbReference type="InterPro" id="IPR003594">
    <property type="entry name" value="HATPase_dom"/>
</dbReference>
<dbReference type="SUPFAM" id="SSF55781">
    <property type="entry name" value="GAF domain-like"/>
    <property type="match status" value="1"/>
</dbReference>
<keyword evidence="3" id="KW-0808">Transferase</keyword>
<evidence type="ECO:0000256" key="16">
    <source>
        <dbReference type="SAM" id="MobiDB-lite"/>
    </source>
</evidence>
<dbReference type="SUPFAM" id="SSF55785">
    <property type="entry name" value="PYP-like sensor domain (PAS domain)"/>
    <property type="match status" value="2"/>
</dbReference>
<dbReference type="Gene3D" id="3.60.40.10">
    <property type="entry name" value="PPM-type phosphatase domain"/>
    <property type="match status" value="1"/>
</dbReference>
<dbReference type="NCBIfam" id="TIGR00229">
    <property type="entry name" value="sensory_box"/>
    <property type="match status" value="1"/>
</dbReference>
<dbReference type="InterPro" id="IPR001610">
    <property type="entry name" value="PAC"/>
</dbReference>
<dbReference type="CDD" id="cd16936">
    <property type="entry name" value="HATPase_RsbW-like"/>
    <property type="match status" value="1"/>
</dbReference>
<feature type="domain" description="PAC" evidence="18">
    <location>
        <begin position="268"/>
        <end position="320"/>
    </location>
</feature>
<comment type="catalytic activity">
    <reaction evidence="12">
        <text>O-phospho-L-seryl-[protein] + H2O = L-seryl-[protein] + phosphate</text>
        <dbReference type="Rhea" id="RHEA:20629"/>
        <dbReference type="Rhea" id="RHEA-COMP:9863"/>
        <dbReference type="Rhea" id="RHEA-COMP:11604"/>
        <dbReference type="ChEBI" id="CHEBI:15377"/>
        <dbReference type="ChEBI" id="CHEBI:29999"/>
        <dbReference type="ChEBI" id="CHEBI:43474"/>
        <dbReference type="ChEBI" id="CHEBI:83421"/>
        <dbReference type="EC" id="3.1.3.16"/>
    </reaction>
</comment>
<dbReference type="PANTHER" id="PTHR43156:SF2">
    <property type="entry name" value="STAGE II SPORULATION PROTEIN E"/>
    <property type="match status" value="1"/>
</dbReference>
<organism evidence="19 20">
    <name type="scientific">Sphaerisporangium melleum</name>
    <dbReference type="NCBI Taxonomy" id="321316"/>
    <lineage>
        <taxon>Bacteria</taxon>
        <taxon>Bacillati</taxon>
        <taxon>Actinomycetota</taxon>
        <taxon>Actinomycetes</taxon>
        <taxon>Streptosporangiales</taxon>
        <taxon>Streptosporangiaceae</taxon>
        <taxon>Sphaerisporangium</taxon>
    </lineage>
</organism>
<evidence type="ECO:0000259" key="18">
    <source>
        <dbReference type="PROSITE" id="PS50113"/>
    </source>
</evidence>
<keyword evidence="6" id="KW-0418">Kinase</keyword>
<dbReference type="FunFam" id="3.30.565.10:FF:000028">
    <property type="entry name" value="PAS sensor protein"/>
    <property type="match status" value="1"/>
</dbReference>
<evidence type="ECO:0000256" key="8">
    <source>
        <dbReference type="ARBA" id="ARBA00022840"/>
    </source>
</evidence>
<evidence type="ECO:0000256" key="5">
    <source>
        <dbReference type="ARBA" id="ARBA00022741"/>
    </source>
</evidence>
<feature type="region of interest" description="Disordered" evidence="16">
    <location>
        <begin position="966"/>
        <end position="998"/>
    </location>
</feature>
<dbReference type="InterPro" id="IPR001932">
    <property type="entry name" value="PPM-type_phosphatase-like_dom"/>
</dbReference>
<dbReference type="InterPro" id="IPR029016">
    <property type="entry name" value="GAF-like_dom_sf"/>
</dbReference>
<evidence type="ECO:0000256" key="11">
    <source>
        <dbReference type="ARBA" id="ARBA00023211"/>
    </source>
</evidence>
<accession>A0A917RNN3</accession>
<dbReference type="Gene3D" id="2.10.70.100">
    <property type="match status" value="1"/>
</dbReference>
<dbReference type="EC" id="3.1.3.16" evidence="1"/>
<dbReference type="SMART" id="SM00091">
    <property type="entry name" value="PAS"/>
    <property type="match status" value="2"/>
</dbReference>
<evidence type="ECO:0000256" key="1">
    <source>
        <dbReference type="ARBA" id="ARBA00013081"/>
    </source>
</evidence>
<dbReference type="Pfam" id="PF08447">
    <property type="entry name" value="PAS_3"/>
    <property type="match status" value="1"/>
</dbReference>
<dbReference type="InterPro" id="IPR052016">
    <property type="entry name" value="Bact_Sigma-Reg"/>
</dbReference>
<evidence type="ECO:0000256" key="6">
    <source>
        <dbReference type="ARBA" id="ARBA00022777"/>
    </source>
</evidence>
<evidence type="ECO:0000256" key="12">
    <source>
        <dbReference type="ARBA" id="ARBA00047761"/>
    </source>
</evidence>
<dbReference type="InterPro" id="IPR036457">
    <property type="entry name" value="PPM-type-like_dom_sf"/>
</dbReference>
<reference evidence="19" key="1">
    <citation type="journal article" date="2014" name="Int. J. Syst. Evol. Microbiol.">
        <title>Complete genome sequence of Corynebacterium casei LMG S-19264T (=DSM 44701T), isolated from a smear-ripened cheese.</title>
        <authorList>
            <consortium name="US DOE Joint Genome Institute (JGI-PGF)"/>
            <person name="Walter F."/>
            <person name="Albersmeier A."/>
            <person name="Kalinowski J."/>
            <person name="Ruckert C."/>
        </authorList>
    </citation>
    <scope>NUCLEOTIDE SEQUENCE</scope>
    <source>
        <strain evidence="19">JCM 13064</strain>
    </source>
</reference>
<dbReference type="EMBL" id="BMNT01000054">
    <property type="protein sequence ID" value="GGL16634.1"/>
    <property type="molecule type" value="Genomic_DNA"/>
</dbReference>